<evidence type="ECO:0000256" key="5">
    <source>
        <dbReference type="ARBA" id="ARBA00022960"/>
    </source>
</evidence>
<evidence type="ECO:0000256" key="7">
    <source>
        <dbReference type="ARBA" id="ARBA00023136"/>
    </source>
</evidence>
<feature type="binding site" evidence="10">
    <location>
        <position position="203"/>
    </location>
    <ligand>
        <name>UDP-N-acetyl-alpha-D-glucosamine</name>
        <dbReference type="ChEBI" id="CHEBI:57705"/>
    </ligand>
</feature>
<dbReference type="PANTHER" id="PTHR21015:SF27">
    <property type="entry name" value="UDP-N-ACETYLGLUCOSAMINE--N-ACETYLMURAMYL-(PENTAPEPTIDE) PYROPHOSPHORYL-UNDECAPRENOL N-ACETYLGLUCOSAMINE TRANSFERASE"/>
    <property type="match status" value="1"/>
</dbReference>
<keyword evidence="4 10" id="KW-0808">Transferase</keyword>
<comment type="catalytic activity">
    <reaction evidence="10">
        <text>di-trans,octa-cis-undecaprenyl diphospho-N-acetyl-alpha-D-muramoyl-L-alanyl-D-glutamyl-meso-2,6-diaminopimeloyl-D-alanyl-D-alanine + UDP-N-acetyl-alpha-D-glucosamine = di-trans,octa-cis-undecaprenyl diphospho-[N-acetyl-alpha-D-glucosaminyl-(1-&gt;4)]-N-acetyl-alpha-D-muramoyl-L-alanyl-D-glutamyl-meso-2,6-diaminopimeloyl-D-alanyl-D-alanine + UDP + H(+)</text>
        <dbReference type="Rhea" id="RHEA:31227"/>
        <dbReference type="ChEBI" id="CHEBI:15378"/>
        <dbReference type="ChEBI" id="CHEBI:57705"/>
        <dbReference type="ChEBI" id="CHEBI:58223"/>
        <dbReference type="ChEBI" id="CHEBI:61387"/>
        <dbReference type="ChEBI" id="CHEBI:61388"/>
        <dbReference type="EC" id="2.4.1.227"/>
    </reaction>
</comment>
<evidence type="ECO:0000313" key="14">
    <source>
        <dbReference type="Proteomes" id="UP000178869"/>
    </source>
</evidence>
<feature type="domain" description="Glycosyltransferase family 28 N-terminal" evidence="11">
    <location>
        <begin position="11"/>
        <end position="149"/>
    </location>
</feature>
<dbReference type="GO" id="GO:0050511">
    <property type="term" value="F:undecaprenyldiphospho-muramoylpentapeptide beta-N-acetylglucosaminyltransferase activity"/>
    <property type="evidence" value="ECO:0007669"/>
    <property type="project" value="UniProtKB-UniRule"/>
</dbReference>
<feature type="binding site" evidence="10">
    <location>
        <begin position="17"/>
        <end position="19"/>
    </location>
    <ligand>
        <name>UDP-N-acetyl-alpha-D-glucosamine</name>
        <dbReference type="ChEBI" id="CHEBI:57705"/>
    </ligand>
</feature>
<dbReference type="EC" id="2.4.1.227" evidence="10"/>
<dbReference type="Pfam" id="PF03033">
    <property type="entry name" value="Glyco_transf_28"/>
    <property type="match status" value="1"/>
</dbReference>
<dbReference type="GO" id="GO:0051991">
    <property type="term" value="F:UDP-N-acetyl-D-glucosamine:N-acetylmuramoyl-L-alanyl-D-glutamyl-meso-2,6-diaminopimelyl-D-alanyl-D-alanine-diphosphoundecaprenol 4-beta-N-acetylglucosaminlytransferase activity"/>
    <property type="evidence" value="ECO:0007669"/>
    <property type="project" value="RHEA"/>
</dbReference>
<dbReference type="GO" id="GO:0008360">
    <property type="term" value="P:regulation of cell shape"/>
    <property type="evidence" value="ECO:0007669"/>
    <property type="project" value="UniProtKB-KW"/>
</dbReference>
<evidence type="ECO:0000259" key="11">
    <source>
        <dbReference type="Pfam" id="PF03033"/>
    </source>
</evidence>
<dbReference type="AlphaFoldDB" id="A0A1G2PE62"/>
<sequence>MNANLKNFRLVVSGGGTGGHMFPIIALISELKSILTDTDIDIYFLGPNGFGVDALKHLGIKVIIIPAGKIPRYFTPKILWEMIKIPVSIVLAIWHMWKIMPDVVFSKGGFGGFSPVLAAWLFKIPILIHESDAVPGLANKISSHLASKIVLSFPSSKIFFPQSKTVLTGNPIRKEIVSEFSKFLDTSHDNSKIRKTLLVLGGSQGAQEINALIMETLTQLLGFADIIHQCGDKNFKDMSLESQTVLEKNPELAKFYHLRPFLSAEELVEAYKSSDVIISRAGAGSIFEIALAGKPSILIPLQGSAGDHQLKNAEIYTKIGASIMLLGDNATPHIFLEKTKELFANPLMLSQMAQAAKSFAKPEATTIIAKIIIDLSNQEENFYGNR</sequence>
<dbReference type="EMBL" id="MHSR01000025">
    <property type="protein sequence ID" value="OHA45891.1"/>
    <property type="molecule type" value="Genomic_DNA"/>
</dbReference>
<dbReference type="Pfam" id="PF04101">
    <property type="entry name" value="Glyco_tran_28_C"/>
    <property type="match status" value="1"/>
</dbReference>
<comment type="caution">
    <text evidence="13">The sequence shown here is derived from an EMBL/GenBank/DDBJ whole genome shotgun (WGS) entry which is preliminary data.</text>
</comment>
<evidence type="ECO:0000313" key="13">
    <source>
        <dbReference type="EMBL" id="OHA45891.1"/>
    </source>
</evidence>
<dbReference type="GO" id="GO:0009252">
    <property type="term" value="P:peptidoglycan biosynthetic process"/>
    <property type="evidence" value="ECO:0007669"/>
    <property type="project" value="UniProtKB-UniRule"/>
</dbReference>
<dbReference type="HAMAP" id="MF_00033">
    <property type="entry name" value="MurG"/>
    <property type="match status" value="1"/>
</dbReference>
<protein>
    <recommendedName>
        <fullName evidence="10">UDP-N-acetylglucosamine--N-acetylmuramyl-(pentapeptide) pyrophosphoryl-undecaprenol N-acetylglucosamine transferase</fullName>
        <ecNumber evidence="10">2.4.1.227</ecNumber>
    </recommendedName>
    <alternativeName>
        <fullName evidence="10">Undecaprenyl-PP-MurNAc-pentapeptide-UDPGlcNAc GlcNAc transferase</fullName>
    </alternativeName>
</protein>
<dbReference type="GO" id="GO:0005975">
    <property type="term" value="P:carbohydrate metabolic process"/>
    <property type="evidence" value="ECO:0007669"/>
    <property type="project" value="InterPro"/>
</dbReference>
<keyword evidence="3 10" id="KW-0328">Glycosyltransferase</keyword>
<gene>
    <name evidence="10" type="primary">murG</name>
    <name evidence="13" type="ORF">A2828_01305</name>
</gene>
<evidence type="ECO:0000259" key="12">
    <source>
        <dbReference type="Pfam" id="PF04101"/>
    </source>
</evidence>
<dbReference type="GO" id="GO:0071555">
    <property type="term" value="P:cell wall organization"/>
    <property type="evidence" value="ECO:0007669"/>
    <property type="project" value="UniProtKB-KW"/>
</dbReference>
<dbReference type="GO" id="GO:0051301">
    <property type="term" value="P:cell division"/>
    <property type="evidence" value="ECO:0007669"/>
    <property type="project" value="UniProtKB-KW"/>
</dbReference>
<keyword evidence="7 10" id="KW-0472">Membrane</keyword>
<keyword evidence="2 10" id="KW-0132">Cell division</keyword>
<dbReference type="InterPro" id="IPR006009">
    <property type="entry name" value="GlcNAc_MurG"/>
</dbReference>
<comment type="subcellular location">
    <subcellularLocation>
        <location evidence="10">Cell membrane</location>
        <topology evidence="10">Peripheral membrane protein</topology>
        <orientation evidence="10">Cytoplasmic side</orientation>
    </subcellularLocation>
</comment>
<evidence type="ECO:0000256" key="3">
    <source>
        <dbReference type="ARBA" id="ARBA00022676"/>
    </source>
</evidence>
<evidence type="ECO:0000256" key="1">
    <source>
        <dbReference type="ARBA" id="ARBA00022475"/>
    </source>
</evidence>
<evidence type="ECO:0000256" key="9">
    <source>
        <dbReference type="ARBA" id="ARBA00023316"/>
    </source>
</evidence>
<evidence type="ECO:0000256" key="2">
    <source>
        <dbReference type="ARBA" id="ARBA00022618"/>
    </source>
</evidence>
<dbReference type="Gene3D" id="3.40.50.2000">
    <property type="entry name" value="Glycogen Phosphorylase B"/>
    <property type="match status" value="2"/>
</dbReference>
<comment type="function">
    <text evidence="10">Cell wall formation. Catalyzes the transfer of a GlcNAc subunit on undecaprenyl-pyrophosphoryl-MurNAc-pentapeptide (lipid intermediate I) to form undecaprenyl-pyrophosphoryl-MurNAc-(pentapeptide)GlcNAc (lipid intermediate II).</text>
</comment>
<comment type="pathway">
    <text evidence="10">Cell wall biogenesis; peptidoglycan biosynthesis.</text>
</comment>
<proteinExistence type="inferred from homology"/>
<dbReference type="Proteomes" id="UP000178869">
    <property type="component" value="Unassembled WGS sequence"/>
</dbReference>
<keyword evidence="6 10" id="KW-0573">Peptidoglycan synthesis</keyword>
<dbReference type="SUPFAM" id="SSF53756">
    <property type="entry name" value="UDP-Glycosyltransferase/glycogen phosphorylase"/>
    <property type="match status" value="1"/>
</dbReference>
<evidence type="ECO:0000256" key="6">
    <source>
        <dbReference type="ARBA" id="ARBA00022984"/>
    </source>
</evidence>
<dbReference type="PANTHER" id="PTHR21015">
    <property type="entry name" value="UDP-N-ACETYLGLUCOSAMINE--N-ACETYLMURAMYL-(PENTAPEPTIDE) PYROPHOSPHORYL-UNDECAPRENOL N-ACETYLGLUCOSAMINE TRANSFERASE 1"/>
    <property type="match status" value="1"/>
</dbReference>
<name>A0A1G2PE62_9BACT</name>
<accession>A0A1G2PE62</accession>
<evidence type="ECO:0000256" key="10">
    <source>
        <dbReference type="HAMAP-Rule" id="MF_00033"/>
    </source>
</evidence>
<dbReference type="CDD" id="cd03785">
    <property type="entry name" value="GT28_MurG"/>
    <property type="match status" value="1"/>
</dbReference>
<dbReference type="InterPro" id="IPR004276">
    <property type="entry name" value="GlycoTrans_28_N"/>
</dbReference>
<organism evidence="13 14">
    <name type="scientific">Candidatus Terrybacteria bacterium RIFCSPHIGHO2_01_FULL_43_35</name>
    <dbReference type="NCBI Taxonomy" id="1802361"/>
    <lineage>
        <taxon>Bacteria</taxon>
        <taxon>Candidatus Terryibacteriota</taxon>
    </lineage>
</organism>
<dbReference type="UniPathway" id="UPA00219"/>
<dbReference type="InterPro" id="IPR007235">
    <property type="entry name" value="Glyco_trans_28_C"/>
</dbReference>
<keyword evidence="9 10" id="KW-0961">Cell wall biogenesis/degradation</keyword>
<keyword evidence="8 10" id="KW-0131">Cell cycle</keyword>
<keyword evidence="5 10" id="KW-0133">Cell shape</keyword>
<feature type="binding site" evidence="10">
    <location>
        <position position="309"/>
    </location>
    <ligand>
        <name>UDP-N-acetyl-alpha-D-glucosamine</name>
        <dbReference type="ChEBI" id="CHEBI:57705"/>
    </ligand>
</feature>
<keyword evidence="1 10" id="KW-1003">Cell membrane</keyword>
<evidence type="ECO:0000256" key="4">
    <source>
        <dbReference type="ARBA" id="ARBA00022679"/>
    </source>
</evidence>
<feature type="binding site" evidence="10">
    <location>
        <position position="173"/>
    </location>
    <ligand>
        <name>UDP-N-acetyl-alpha-D-glucosamine</name>
        <dbReference type="ChEBI" id="CHEBI:57705"/>
    </ligand>
</feature>
<evidence type="ECO:0000256" key="8">
    <source>
        <dbReference type="ARBA" id="ARBA00023306"/>
    </source>
</evidence>
<dbReference type="GO" id="GO:0005886">
    <property type="term" value="C:plasma membrane"/>
    <property type="evidence" value="ECO:0007669"/>
    <property type="project" value="UniProtKB-SubCell"/>
</dbReference>
<comment type="similarity">
    <text evidence="10">Belongs to the glycosyltransferase 28 family. MurG subfamily.</text>
</comment>
<comment type="caution">
    <text evidence="10">Lacks conserved residue(s) required for the propagation of feature annotation.</text>
</comment>
<feature type="domain" description="Glycosyl transferase family 28 C-terminal" evidence="12">
    <location>
        <begin position="196"/>
        <end position="362"/>
    </location>
</feature>
<reference evidence="13 14" key="1">
    <citation type="journal article" date="2016" name="Nat. Commun.">
        <title>Thousands of microbial genomes shed light on interconnected biogeochemical processes in an aquifer system.</title>
        <authorList>
            <person name="Anantharaman K."/>
            <person name="Brown C.T."/>
            <person name="Hug L.A."/>
            <person name="Sharon I."/>
            <person name="Castelle C.J."/>
            <person name="Probst A.J."/>
            <person name="Thomas B.C."/>
            <person name="Singh A."/>
            <person name="Wilkins M.J."/>
            <person name="Karaoz U."/>
            <person name="Brodie E.L."/>
            <person name="Williams K.H."/>
            <person name="Hubbard S.S."/>
            <person name="Banfield J.F."/>
        </authorList>
    </citation>
    <scope>NUCLEOTIDE SEQUENCE [LARGE SCALE GENOMIC DNA]</scope>
</reference>